<accession>A0A226X4L0</accession>
<sequence length="161" mass="17039">MTHQQALTRVASAFNSMVKPTLIACVIAGGACALPLNAAAQNAPAQQPFPAQTLPPGHPAVQPPSPQSLAAEGVRTSANIARGAADICHIDRVKIDRFKVMTRKSFPAAPDFDGEWNLGYKEAQATVDRFAAMKTNNPTEYAKEIGEACPALTQGIDEVTK</sequence>
<dbReference type="EMBL" id="MTHB01000063">
    <property type="protein sequence ID" value="OXC78384.1"/>
    <property type="molecule type" value="Genomic_DNA"/>
</dbReference>
<dbReference type="Proteomes" id="UP000214720">
    <property type="component" value="Unassembled WGS sequence"/>
</dbReference>
<evidence type="ECO:0000313" key="3">
    <source>
        <dbReference type="EMBL" id="OXC78384.1"/>
    </source>
</evidence>
<feature type="region of interest" description="Disordered" evidence="1">
    <location>
        <begin position="47"/>
        <end position="68"/>
    </location>
</feature>
<evidence type="ECO:0000313" key="4">
    <source>
        <dbReference type="Proteomes" id="UP000214720"/>
    </source>
</evidence>
<feature type="chain" id="PRO_5012285338" evidence="2">
    <location>
        <begin position="39"/>
        <end position="161"/>
    </location>
</feature>
<reference evidence="4" key="1">
    <citation type="submission" date="2017-01" db="EMBL/GenBank/DDBJ databases">
        <title>Genome Analysis of Deinococcus marmoris KOPRI26562.</title>
        <authorList>
            <person name="Kim J.H."/>
            <person name="Oh H.-M."/>
        </authorList>
    </citation>
    <scope>NUCLEOTIDE SEQUENCE [LARGE SCALE GENOMIC DNA]</scope>
    <source>
        <strain evidence="4">PAMC 26633</strain>
    </source>
</reference>
<comment type="caution">
    <text evidence="3">The sequence shown here is derived from an EMBL/GenBank/DDBJ whole genome shotgun (WGS) entry which is preliminary data.</text>
</comment>
<evidence type="ECO:0000256" key="2">
    <source>
        <dbReference type="SAM" id="SignalP"/>
    </source>
</evidence>
<feature type="signal peptide" evidence="2">
    <location>
        <begin position="1"/>
        <end position="38"/>
    </location>
</feature>
<proteinExistence type="predicted"/>
<organism evidence="3 4">
    <name type="scientific">Caballeronia sordidicola</name>
    <name type="common">Burkholderia sordidicola</name>
    <dbReference type="NCBI Taxonomy" id="196367"/>
    <lineage>
        <taxon>Bacteria</taxon>
        <taxon>Pseudomonadati</taxon>
        <taxon>Pseudomonadota</taxon>
        <taxon>Betaproteobacteria</taxon>
        <taxon>Burkholderiales</taxon>
        <taxon>Burkholderiaceae</taxon>
        <taxon>Caballeronia</taxon>
    </lineage>
</organism>
<dbReference type="eggNOG" id="ENOG5032P1V">
    <property type="taxonomic scope" value="Bacteria"/>
</dbReference>
<feature type="compositionally biased region" description="Pro residues" evidence="1">
    <location>
        <begin position="56"/>
        <end position="66"/>
    </location>
</feature>
<name>A0A226X4L0_CABSO</name>
<gene>
    <name evidence="3" type="ORF">BSU04_11600</name>
</gene>
<dbReference type="RefSeq" id="WP_256982474.1">
    <property type="nucleotide sequence ID" value="NZ_MTHB01000063.1"/>
</dbReference>
<protein>
    <submittedName>
        <fullName evidence="3">Uncharacterized protein</fullName>
    </submittedName>
</protein>
<keyword evidence="2" id="KW-0732">Signal</keyword>
<evidence type="ECO:0000256" key="1">
    <source>
        <dbReference type="SAM" id="MobiDB-lite"/>
    </source>
</evidence>
<dbReference type="AlphaFoldDB" id="A0A226X4L0"/>